<accession>A0AAN8QC07</accession>
<evidence type="ECO:0000259" key="6">
    <source>
        <dbReference type="Pfam" id="PF25320"/>
    </source>
</evidence>
<dbReference type="InterPro" id="IPR038528">
    <property type="entry name" value="TEL2_C_sf"/>
</dbReference>
<evidence type="ECO:0000256" key="3">
    <source>
        <dbReference type="ARBA" id="ARBA00022490"/>
    </source>
</evidence>
<comment type="subcellular location">
    <subcellularLocation>
        <location evidence="1">Cytoplasm</location>
    </subcellularLocation>
</comment>
<dbReference type="GO" id="GO:0051879">
    <property type="term" value="F:Hsp90 protein binding"/>
    <property type="evidence" value="ECO:0007669"/>
    <property type="project" value="TreeGrafter"/>
</dbReference>
<feature type="domain" description="Telomere length regulation protein conserved" evidence="5">
    <location>
        <begin position="565"/>
        <end position="673"/>
    </location>
</feature>
<dbReference type="InterPro" id="IPR057348">
    <property type="entry name" value="TELO2_ARM"/>
</dbReference>
<dbReference type="Pfam" id="PF25320">
    <property type="entry name" value="TELO2_ARM"/>
    <property type="match status" value="1"/>
</dbReference>
<dbReference type="Proteomes" id="UP001347796">
    <property type="component" value="Unassembled WGS sequence"/>
</dbReference>
<dbReference type="Gene3D" id="1.25.40.720">
    <property type="entry name" value="Telomere length regulation protein 2, C-terminal domain"/>
    <property type="match status" value="2"/>
</dbReference>
<feature type="region of interest" description="Disordered" evidence="4">
    <location>
        <begin position="495"/>
        <end position="532"/>
    </location>
</feature>
<dbReference type="SUPFAM" id="SSF48371">
    <property type="entry name" value="ARM repeat"/>
    <property type="match status" value="1"/>
</dbReference>
<dbReference type="AlphaFoldDB" id="A0AAN8QC07"/>
<dbReference type="GO" id="GO:0051083">
    <property type="term" value="P:'de novo' cotranslational protein folding"/>
    <property type="evidence" value="ECO:0007669"/>
    <property type="project" value="TreeGrafter"/>
</dbReference>
<keyword evidence="3" id="KW-0963">Cytoplasm</keyword>
<keyword evidence="8" id="KW-1185">Reference proteome</keyword>
<dbReference type="Pfam" id="PF10193">
    <property type="entry name" value="Telomere_reg-2"/>
    <property type="match status" value="1"/>
</dbReference>
<evidence type="ECO:0000313" key="8">
    <source>
        <dbReference type="Proteomes" id="UP001347796"/>
    </source>
</evidence>
<evidence type="ECO:0000313" key="7">
    <source>
        <dbReference type="EMBL" id="KAK6187770.1"/>
    </source>
</evidence>
<feature type="compositionally biased region" description="Basic and acidic residues" evidence="4">
    <location>
        <begin position="503"/>
        <end position="513"/>
    </location>
</feature>
<sequence>MNDTLKCKMNISSKDLESRIVGENASESLSAIEDLLKLIDVIGDEVLSKSGPTRPTQVEAQSVTLALSRFLHFSGSSEQILGQKELNDLKKYARETVFPRCFEAALKNVSVEANNKLNPSDKHRFNELLFNLVKQGPSFQVFMVLNTVLINSCAGFSQMKFISLMESFIGEKLQSLFLEQCLVEKISTNKEFDQKQNYVEWEELISALSSFPDRIAGKLQNHNNSDKFLPKNYIELLGNTIIIVLEEVHGLLTSDQDCSLEFISRLIGKLCLSGYADILWSSMIRRLCVFVKQNYIWCRICERIVTRVPDKCIESVIVPLLQKIPWYGLVDKFLGDSILTNRKIHFLLCTKLLFHRYFDETQLVRNILGYLASSHTRRMLYLETMENLLSVWGDGSAIKHTSYSQHLFISRALMICIGYLSDKEKSMLKDEFLRILMPAVQCHIGSSDIKLRNLGMVVAETLTTTLDPKGPKLQFEFEKDEEVYDLLSYLEVPEDTSTQTQEEITRSENKDIEQGTCKTTHNPTNLTDDQNTKHNIQTEIELDSDDDLEPYDMSNDVKKTKVKNPKYIRDCMEGLICSDDAEKVEACLFNAEALIRKSPDGLKEIAAEFSKILLHLQDNFSSHGFDAIRFGAMVALAVECPVEVAGYLSSQFYERNYNLRQRMNILEVLSAAAQELAKPVDKSRVRQPKPVEEIKPSKESDDWREIVEKRIEGKTRRFIKGRTQPEPAQVANRFAPVAGHFFFPLLKHFDRSQASFDLLGEETVVLRKLIFSLGIILYSALHAPLATRMCVNLLEFIWVLRYHSDSCIRQALLYATSMIILVLPPFGILTDLQDVMLETKSWLQETIDKDKDTECKRMALQALMLFENTIQKGFKLSLNDAGK</sequence>
<evidence type="ECO:0000256" key="2">
    <source>
        <dbReference type="ARBA" id="ARBA00006133"/>
    </source>
</evidence>
<dbReference type="InterPro" id="IPR019337">
    <property type="entry name" value="Telomere_length_regulation_dom"/>
</dbReference>
<dbReference type="InterPro" id="IPR016024">
    <property type="entry name" value="ARM-type_fold"/>
</dbReference>
<dbReference type="PANTHER" id="PTHR15830:SF10">
    <property type="entry name" value="TELOMERE LENGTH REGULATION PROTEIN TEL2 HOMOLOG"/>
    <property type="match status" value="1"/>
</dbReference>
<comment type="caution">
    <text evidence="7">The sequence shown here is derived from an EMBL/GenBank/DDBJ whole genome shotgun (WGS) entry which is preliminary data.</text>
</comment>
<dbReference type="GO" id="GO:0005829">
    <property type="term" value="C:cytosol"/>
    <property type="evidence" value="ECO:0007669"/>
    <property type="project" value="TreeGrafter"/>
</dbReference>
<proteinExistence type="inferred from homology"/>
<evidence type="ECO:0000256" key="4">
    <source>
        <dbReference type="SAM" id="MobiDB-lite"/>
    </source>
</evidence>
<name>A0AAN8QC07_PATCE</name>
<dbReference type="EMBL" id="JAZGQO010000004">
    <property type="protein sequence ID" value="KAK6187770.1"/>
    <property type="molecule type" value="Genomic_DNA"/>
</dbReference>
<evidence type="ECO:0008006" key="9">
    <source>
        <dbReference type="Google" id="ProtNLM"/>
    </source>
</evidence>
<feature type="domain" description="TELO2 ARM repeat" evidence="6">
    <location>
        <begin position="375"/>
        <end position="473"/>
    </location>
</feature>
<dbReference type="FunFam" id="1.25.40.720:FF:000001">
    <property type="entry name" value="Telomere length regulation protein TEL2"/>
    <property type="match status" value="1"/>
</dbReference>
<gene>
    <name evidence="7" type="ORF">SNE40_005723</name>
</gene>
<feature type="compositionally biased region" description="Polar residues" evidence="4">
    <location>
        <begin position="516"/>
        <end position="532"/>
    </location>
</feature>
<comment type="similarity">
    <text evidence="2">Belongs to the TEL2 family.</text>
</comment>
<dbReference type="PANTHER" id="PTHR15830">
    <property type="entry name" value="TELOMERE LENGTH REGULATION PROTEIN TEL2 FAMILY MEMBER"/>
    <property type="match status" value="1"/>
</dbReference>
<organism evidence="7 8">
    <name type="scientific">Patella caerulea</name>
    <name type="common">Rayed Mediterranean limpet</name>
    <dbReference type="NCBI Taxonomy" id="87958"/>
    <lineage>
        <taxon>Eukaryota</taxon>
        <taxon>Metazoa</taxon>
        <taxon>Spiralia</taxon>
        <taxon>Lophotrochozoa</taxon>
        <taxon>Mollusca</taxon>
        <taxon>Gastropoda</taxon>
        <taxon>Patellogastropoda</taxon>
        <taxon>Patelloidea</taxon>
        <taxon>Patellidae</taxon>
        <taxon>Patella</taxon>
    </lineage>
</organism>
<reference evidence="7 8" key="1">
    <citation type="submission" date="2024-01" db="EMBL/GenBank/DDBJ databases">
        <title>The genome of the rayed Mediterranean limpet Patella caerulea (Linnaeus, 1758).</title>
        <authorList>
            <person name="Anh-Thu Weber A."/>
            <person name="Halstead-Nussloch G."/>
        </authorList>
    </citation>
    <scope>NUCLEOTIDE SEQUENCE [LARGE SCALE GENOMIC DNA]</scope>
    <source>
        <strain evidence="7">AATW-2023a</strain>
        <tissue evidence="7">Whole specimen</tissue>
    </source>
</reference>
<evidence type="ECO:0000256" key="1">
    <source>
        <dbReference type="ARBA" id="ARBA00004496"/>
    </source>
</evidence>
<dbReference type="InterPro" id="IPR051970">
    <property type="entry name" value="TEL2_Regulation"/>
</dbReference>
<protein>
    <recommendedName>
        <fullName evidence="9">Telomere length regulation protein TEL2 homolog</fullName>
    </recommendedName>
</protein>
<evidence type="ECO:0000259" key="5">
    <source>
        <dbReference type="Pfam" id="PF10193"/>
    </source>
</evidence>
<dbReference type="GO" id="GO:0042162">
    <property type="term" value="F:telomeric DNA binding"/>
    <property type="evidence" value="ECO:0007669"/>
    <property type="project" value="TreeGrafter"/>
</dbReference>